<dbReference type="GO" id="GO:0005874">
    <property type="term" value="C:microtubule"/>
    <property type="evidence" value="ECO:0007669"/>
    <property type="project" value="UniProtKB-KW"/>
</dbReference>
<dbReference type="PANTHER" id="PTHR11588">
    <property type="entry name" value="TUBULIN"/>
    <property type="match status" value="1"/>
</dbReference>
<comment type="similarity">
    <text evidence="1 5">Belongs to the tubulin family.</text>
</comment>
<dbReference type="InterPro" id="IPR017975">
    <property type="entry name" value="Tubulin_CS"/>
</dbReference>
<dbReference type="InterPro" id="IPR000217">
    <property type="entry name" value="Tubulin"/>
</dbReference>
<dbReference type="PRINTS" id="PR01161">
    <property type="entry name" value="TUBULIN"/>
</dbReference>
<evidence type="ECO:0000259" key="6">
    <source>
        <dbReference type="Pfam" id="PF00091"/>
    </source>
</evidence>
<dbReference type="InterPro" id="IPR003008">
    <property type="entry name" value="Tubulin_FtsZ_GTPase"/>
</dbReference>
<dbReference type="Proteomes" id="UP000054324">
    <property type="component" value="Unassembled WGS sequence"/>
</dbReference>
<proteinExistence type="inferred from homology"/>
<sequence>MPMNFFWEYKLVHCHLIMRFHPTAGNNWAYGFFVHAHNIVEKLETPVQRQLERCDQLDGLLITMSLAGGTGSGVGTKLLL</sequence>
<keyword evidence="8" id="KW-1185">Reference proteome</keyword>
<dbReference type="EMBL" id="KL619495">
    <property type="protein sequence ID" value="KER18010.1"/>
    <property type="molecule type" value="Genomic_DNA"/>
</dbReference>
<evidence type="ECO:0000313" key="8">
    <source>
        <dbReference type="Proteomes" id="UP000054324"/>
    </source>
</evidence>
<dbReference type="KEGG" id="ovi:T265_12399"/>
<gene>
    <name evidence="7" type="ORF">T265_12399</name>
</gene>
<dbReference type="Pfam" id="PF00091">
    <property type="entry name" value="Tubulin"/>
    <property type="match status" value="1"/>
</dbReference>
<evidence type="ECO:0000256" key="1">
    <source>
        <dbReference type="ARBA" id="ARBA00009636"/>
    </source>
</evidence>
<dbReference type="RefSeq" id="XP_009178243.1">
    <property type="nucleotide sequence ID" value="XM_009179979.1"/>
</dbReference>
<evidence type="ECO:0000256" key="5">
    <source>
        <dbReference type="RuleBase" id="RU000352"/>
    </source>
</evidence>
<evidence type="ECO:0000256" key="3">
    <source>
        <dbReference type="ARBA" id="ARBA00022741"/>
    </source>
</evidence>
<evidence type="ECO:0000256" key="2">
    <source>
        <dbReference type="ARBA" id="ARBA00022701"/>
    </source>
</evidence>
<dbReference type="GO" id="GO:0005525">
    <property type="term" value="F:GTP binding"/>
    <property type="evidence" value="ECO:0007669"/>
    <property type="project" value="UniProtKB-UniRule"/>
</dbReference>
<evidence type="ECO:0000256" key="4">
    <source>
        <dbReference type="ARBA" id="ARBA00023134"/>
    </source>
</evidence>
<dbReference type="OrthoDB" id="10250004at2759"/>
<dbReference type="GeneID" id="20326567"/>
<feature type="domain" description="Tubulin/FtsZ GTPase" evidence="6">
    <location>
        <begin position="23"/>
        <end position="79"/>
    </location>
</feature>
<name>A0A074Z3T9_OPIVI</name>
<dbReference type="STRING" id="6198.A0A074Z3T9"/>
<dbReference type="InterPro" id="IPR036525">
    <property type="entry name" value="Tubulin/FtsZ_GTPase_sf"/>
</dbReference>
<dbReference type="AlphaFoldDB" id="A0A074Z3T9"/>
<accession>A0A074Z3T9</accession>
<keyword evidence="3 5" id="KW-0547">Nucleotide-binding</keyword>
<dbReference type="CTD" id="20326567"/>
<dbReference type="Gene3D" id="3.40.50.1440">
    <property type="entry name" value="Tubulin/FtsZ, GTPase domain"/>
    <property type="match status" value="1"/>
</dbReference>
<keyword evidence="2 5" id="KW-0493">Microtubule</keyword>
<protein>
    <recommendedName>
        <fullName evidence="6">Tubulin/FtsZ GTPase domain-containing protein</fullName>
    </recommendedName>
</protein>
<keyword evidence="4 5" id="KW-0342">GTP-binding</keyword>
<organism evidence="7 8">
    <name type="scientific">Opisthorchis viverrini</name>
    <name type="common">Southeast Asian liver fluke</name>
    <dbReference type="NCBI Taxonomy" id="6198"/>
    <lineage>
        <taxon>Eukaryota</taxon>
        <taxon>Metazoa</taxon>
        <taxon>Spiralia</taxon>
        <taxon>Lophotrochozoa</taxon>
        <taxon>Platyhelminthes</taxon>
        <taxon>Trematoda</taxon>
        <taxon>Digenea</taxon>
        <taxon>Opisthorchiida</taxon>
        <taxon>Opisthorchiata</taxon>
        <taxon>Opisthorchiidae</taxon>
        <taxon>Opisthorchis</taxon>
    </lineage>
</organism>
<evidence type="ECO:0000313" key="7">
    <source>
        <dbReference type="EMBL" id="KER18010.1"/>
    </source>
</evidence>
<reference evidence="7 8" key="1">
    <citation type="submission" date="2013-11" db="EMBL/GenBank/DDBJ databases">
        <title>Opisthorchis viverrini - life in the bile duct.</title>
        <authorList>
            <person name="Young N.D."/>
            <person name="Nagarajan N."/>
            <person name="Lin S.J."/>
            <person name="Korhonen P.K."/>
            <person name="Jex A.R."/>
            <person name="Hall R.S."/>
            <person name="Safavi-Hemami H."/>
            <person name="Kaewkong W."/>
            <person name="Bertrand D."/>
            <person name="Gao S."/>
            <person name="Seet Q."/>
            <person name="Wongkham S."/>
            <person name="Teh B.T."/>
            <person name="Wongkham C."/>
            <person name="Intapan P.M."/>
            <person name="Maleewong W."/>
            <person name="Yang X."/>
            <person name="Hu M."/>
            <person name="Wang Z."/>
            <person name="Hofmann A."/>
            <person name="Sternberg P.W."/>
            <person name="Tan P."/>
            <person name="Wang J."/>
            <person name="Gasser R.B."/>
        </authorList>
    </citation>
    <scope>NUCLEOTIDE SEQUENCE [LARGE SCALE GENOMIC DNA]</scope>
</reference>
<dbReference type="PROSITE" id="PS00227">
    <property type="entry name" value="TUBULIN"/>
    <property type="match status" value="1"/>
</dbReference>
<dbReference type="SUPFAM" id="SSF52490">
    <property type="entry name" value="Tubulin nucleotide-binding domain-like"/>
    <property type="match status" value="1"/>
</dbReference>
<dbReference type="GO" id="GO:0007017">
    <property type="term" value="P:microtubule-based process"/>
    <property type="evidence" value="ECO:0007669"/>
    <property type="project" value="InterPro"/>
</dbReference>